<dbReference type="Proteomes" id="UP001151478">
    <property type="component" value="Unassembled WGS sequence"/>
</dbReference>
<sequence>MKNLKTVIAILAISIATTFSASATEKSPSKITKKMRTEVVSLLGDNLKIEFNNSVTTAEVSFMINNKNEVVVINVNSDVKEFNSYVKYKLNYKKLNLKGIEKEKIYILPVKINKK</sequence>
<proteinExistence type="predicted"/>
<evidence type="ECO:0008006" key="4">
    <source>
        <dbReference type="Google" id="ProtNLM"/>
    </source>
</evidence>
<dbReference type="EMBL" id="JAOSLC020000004">
    <property type="protein sequence ID" value="MDD7916005.1"/>
    <property type="molecule type" value="Genomic_DNA"/>
</dbReference>
<dbReference type="RefSeq" id="WP_265724350.1">
    <property type="nucleotide sequence ID" value="NZ_JAOSLC020000004.1"/>
</dbReference>
<gene>
    <name evidence="2" type="ORF">N5A56_017005</name>
</gene>
<protein>
    <recommendedName>
        <fullName evidence="4">Auto-transporter adhesin head GIN domain-containing protein</fullName>
    </recommendedName>
</protein>
<reference evidence="2" key="1">
    <citation type="submission" date="2023-02" db="EMBL/GenBank/DDBJ databases">
        <title>Polaribacter ponticola sp. nov., isolated from seawater.</title>
        <authorList>
            <person name="Baek J.H."/>
            <person name="Kim J.M."/>
            <person name="Choi D.G."/>
            <person name="Jeon C.O."/>
        </authorList>
    </citation>
    <scope>NUCLEOTIDE SEQUENCE</scope>
    <source>
        <strain evidence="2">MSW5</strain>
    </source>
</reference>
<evidence type="ECO:0000256" key="1">
    <source>
        <dbReference type="SAM" id="SignalP"/>
    </source>
</evidence>
<comment type="caution">
    <text evidence="2">The sequence shown here is derived from an EMBL/GenBank/DDBJ whole genome shotgun (WGS) entry which is preliminary data.</text>
</comment>
<accession>A0ABT5SEM4</accession>
<organism evidence="2 3">
    <name type="scientific">Polaribacter ponticola</name>
    <dbReference type="NCBI Taxonomy" id="2978475"/>
    <lineage>
        <taxon>Bacteria</taxon>
        <taxon>Pseudomonadati</taxon>
        <taxon>Bacteroidota</taxon>
        <taxon>Flavobacteriia</taxon>
        <taxon>Flavobacteriales</taxon>
        <taxon>Flavobacteriaceae</taxon>
    </lineage>
</organism>
<evidence type="ECO:0000313" key="2">
    <source>
        <dbReference type="EMBL" id="MDD7916005.1"/>
    </source>
</evidence>
<feature type="signal peptide" evidence="1">
    <location>
        <begin position="1"/>
        <end position="23"/>
    </location>
</feature>
<evidence type="ECO:0000313" key="3">
    <source>
        <dbReference type="Proteomes" id="UP001151478"/>
    </source>
</evidence>
<keyword evidence="1" id="KW-0732">Signal</keyword>
<feature type="chain" id="PRO_5046941280" description="Auto-transporter adhesin head GIN domain-containing protein" evidence="1">
    <location>
        <begin position="24"/>
        <end position="115"/>
    </location>
</feature>
<keyword evidence="3" id="KW-1185">Reference proteome</keyword>
<name>A0ABT5SEM4_9FLAO</name>